<name>A0A2H3KH48_9CHLR</name>
<dbReference type="AlphaFoldDB" id="A0A2H3KH48"/>
<evidence type="ECO:0000256" key="1">
    <source>
        <dbReference type="ARBA" id="ARBA00004651"/>
    </source>
</evidence>
<comment type="subcellular location">
    <subcellularLocation>
        <location evidence="1">Cell membrane</location>
        <topology evidence="1">Multi-pass membrane protein</topology>
    </subcellularLocation>
</comment>
<feature type="transmembrane region" description="Helical" evidence="6">
    <location>
        <begin position="94"/>
        <end position="113"/>
    </location>
</feature>
<dbReference type="PIRSF" id="PIRSF035875">
    <property type="entry name" value="RNase_BN"/>
    <property type="match status" value="1"/>
</dbReference>
<feature type="transmembrane region" description="Helical" evidence="6">
    <location>
        <begin position="184"/>
        <end position="209"/>
    </location>
</feature>
<evidence type="ECO:0000256" key="6">
    <source>
        <dbReference type="SAM" id="Phobius"/>
    </source>
</evidence>
<accession>A0A2H3KH48</accession>
<organism evidence="7 8">
    <name type="scientific">Candidatus Chloroploca asiatica</name>
    <dbReference type="NCBI Taxonomy" id="1506545"/>
    <lineage>
        <taxon>Bacteria</taxon>
        <taxon>Bacillati</taxon>
        <taxon>Chloroflexota</taxon>
        <taxon>Chloroflexia</taxon>
        <taxon>Chloroflexales</taxon>
        <taxon>Chloroflexineae</taxon>
        <taxon>Oscillochloridaceae</taxon>
        <taxon>Candidatus Chloroploca</taxon>
    </lineage>
</organism>
<feature type="transmembrane region" description="Helical" evidence="6">
    <location>
        <begin position="221"/>
        <end position="246"/>
    </location>
</feature>
<evidence type="ECO:0000256" key="4">
    <source>
        <dbReference type="ARBA" id="ARBA00022989"/>
    </source>
</evidence>
<reference evidence="7 8" key="1">
    <citation type="submission" date="2016-05" db="EMBL/GenBank/DDBJ databases">
        <authorList>
            <person name="Lavstsen T."/>
            <person name="Jespersen J.S."/>
        </authorList>
    </citation>
    <scope>NUCLEOTIDE SEQUENCE [LARGE SCALE GENOMIC DNA]</scope>
    <source>
        <strain evidence="7 8">B7-9</strain>
    </source>
</reference>
<gene>
    <name evidence="7" type="ORF">A9Q02_06730</name>
</gene>
<proteinExistence type="predicted"/>
<evidence type="ECO:0000313" key="7">
    <source>
        <dbReference type="EMBL" id="PDV96388.1"/>
    </source>
</evidence>
<evidence type="ECO:0000313" key="8">
    <source>
        <dbReference type="Proteomes" id="UP000220922"/>
    </source>
</evidence>
<sequence>MLDRVRANPVVRLGQVTLAKYQKDLVNNLAAAIAYFAVFSFFPMILVVVSLVGFLIDVDSVEVQEQLLVLVGSDEVRALITQTLANFRDNRLNAGLLGFATLFMTASGIFAALSRSFDVIWEIRPGMNGKKPGLVAAAVAMILNRLAAFGMLLISAAVILLAMMANVAMSIVGSYTDWLPGQDLLYLLGQVGVTLVLLTLVFAAMFKLLPSQRIYWRDVFPAAFIASIGFALLQSVASLIFANINYASYGAVGGMMTLLLWIFLSAQVILIGGEISFAWTYIFGTRKGQPIAVLQKTE</sequence>
<dbReference type="InterPro" id="IPR017039">
    <property type="entry name" value="Virul_fac_BrkB"/>
</dbReference>
<protein>
    <submittedName>
        <fullName evidence="7">Uncharacterized protein</fullName>
    </submittedName>
</protein>
<keyword evidence="5 6" id="KW-0472">Membrane</keyword>
<dbReference type="PANTHER" id="PTHR30213">
    <property type="entry name" value="INNER MEMBRANE PROTEIN YHJD"/>
    <property type="match status" value="1"/>
</dbReference>
<comment type="caution">
    <text evidence="7">The sequence shown here is derived from an EMBL/GenBank/DDBJ whole genome shotgun (WGS) entry which is preliminary data.</text>
</comment>
<evidence type="ECO:0000256" key="2">
    <source>
        <dbReference type="ARBA" id="ARBA00022475"/>
    </source>
</evidence>
<evidence type="ECO:0000256" key="3">
    <source>
        <dbReference type="ARBA" id="ARBA00022692"/>
    </source>
</evidence>
<keyword evidence="8" id="KW-1185">Reference proteome</keyword>
<keyword evidence="2" id="KW-1003">Cell membrane</keyword>
<keyword evidence="3 6" id="KW-0812">Transmembrane</keyword>
<feature type="transmembrane region" description="Helical" evidence="6">
    <location>
        <begin position="29"/>
        <end position="56"/>
    </location>
</feature>
<feature type="transmembrane region" description="Helical" evidence="6">
    <location>
        <begin position="134"/>
        <end position="164"/>
    </location>
</feature>
<dbReference type="RefSeq" id="WP_097655424.1">
    <property type="nucleotide sequence ID" value="NZ_LYXE01000200.1"/>
</dbReference>
<keyword evidence="4 6" id="KW-1133">Transmembrane helix</keyword>
<dbReference type="Pfam" id="PF03631">
    <property type="entry name" value="Virul_fac_BrkB"/>
    <property type="match status" value="1"/>
</dbReference>
<feature type="transmembrane region" description="Helical" evidence="6">
    <location>
        <begin position="258"/>
        <end position="282"/>
    </location>
</feature>
<evidence type="ECO:0000256" key="5">
    <source>
        <dbReference type="ARBA" id="ARBA00023136"/>
    </source>
</evidence>
<dbReference type="EMBL" id="LYXE01000200">
    <property type="protein sequence ID" value="PDV96388.1"/>
    <property type="molecule type" value="Genomic_DNA"/>
</dbReference>
<dbReference type="PANTHER" id="PTHR30213:SF1">
    <property type="entry name" value="INNER MEMBRANE PROTEIN YHJD"/>
    <property type="match status" value="1"/>
</dbReference>
<dbReference type="Proteomes" id="UP000220922">
    <property type="component" value="Unassembled WGS sequence"/>
</dbReference>
<dbReference type="OrthoDB" id="148990at2"/>
<dbReference type="GO" id="GO:0005886">
    <property type="term" value="C:plasma membrane"/>
    <property type="evidence" value="ECO:0007669"/>
    <property type="project" value="UniProtKB-SubCell"/>
</dbReference>